<sequence>MSAERIFADTNIWFYAFVRGQNPEDQRKNNVAAQLIPKRPELSVHVVNELSVNLLKKAAYDEARLQQFIQAIYRPHRVHPLPYDTLMRASRLREGYLFSYWDSLIVAAALEGDCPMLYSEDMQHDQMIEQSLRIHNPFRNCSAPLTSLNSVSY</sequence>
<dbReference type="InterPro" id="IPR029060">
    <property type="entry name" value="PIN-like_dom_sf"/>
</dbReference>
<dbReference type="InterPro" id="IPR002716">
    <property type="entry name" value="PIN_dom"/>
</dbReference>
<proteinExistence type="predicted"/>
<dbReference type="SUPFAM" id="SSF88723">
    <property type="entry name" value="PIN domain-like"/>
    <property type="match status" value="1"/>
</dbReference>
<keyword evidence="3" id="KW-1185">Reference proteome</keyword>
<evidence type="ECO:0000259" key="1">
    <source>
        <dbReference type="Pfam" id="PF01850"/>
    </source>
</evidence>
<dbReference type="AlphaFoldDB" id="A0AAJ0U6B6"/>
<accession>A0AAJ0U6B6</accession>
<reference evidence="2" key="2">
    <citation type="journal article" date="2020" name="Microorganisms">
        <title>Osmotic Adaptation and Compatible Solute Biosynthesis of Phototrophic Bacteria as Revealed from Genome Analyses.</title>
        <authorList>
            <person name="Imhoff J.F."/>
            <person name="Rahn T."/>
            <person name="Kunzel S."/>
            <person name="Keller A."/>
            <person name="Neulinger S.C."/>
        </authorList>
    </citation>
    <scope>NUCLEOTIDE SEQUENCE</scope>
    <source>
        <strain evidence="2">DSM 11080</strain>
    </source>
</reference>
<evidence type="ECO:0000313" key="2">
    <source>
        <dbReference type="EMBL" id="MBK1706094.1"/>
    </source>
</evidence>
<dbReference type="Proteomes" id="UP001296776">
    <property type="component" value="Unassembled WGS sequence"/>
</dbReference>
<feature type="domain" description="PIN" evidence="1">
    <location>
        <begin position="6"/>
        <end position="125"/>
    </location>
</feature>
<dbReference type="Pfam" id="PF01850">
    <property type="entry name" value="PIN"/>
    <property type="match status" value="1"/>
</dbReference>
<dbReference type="Gene3D" id="3.40.50.1010">
    <property type="entry name" value="5'-nuclease"/>
    <property type="match status" value="1"/>
</dbReference>
<dbReference type="EMBL" id="NRSJ01000033">
    <property type="protein sequence ID" value="MBK1706094.1"/>
    <property type="molecule type" value="Genomic_DNA"/>
</dbReference>
<protein>
    <recommendedName>
        <fullName evidence="1">PIN domain-containing protein</fullName>
    </recommendedName>
</protein>
<name>A0AAJ0U6B6_9GAMM</name>
<organism evidence="2 3">
    <name type="scientific">Halochromatium glycolicum</name>
    <dbReference type="NCBI Taxonomy" id="85075"/>
    <lineage>
        <taxon>Bacteria</taxon>
        <taxon>Pseudomonadati</taxon>
        <taxon>Pseudomonadota</taxon>
        <taxon>Gammaproteobacteria</taxon>
        <taxon>Chromatiales</taxon>
        <taxon>Chromatiaceae</taxon>
        <taxon>Halochromatium</taxon>
    </lineage>
</organism>
<dbReference type="RefSeq" id="WP_200347509.1">
    <property type="nucleotide sequence ID" value="NZ_NRSJ01000033.1"/>
</dbReference>
<evidence type="ECO:0000313" key="3">
    <source>
        <dbReference type="Proteomes" id="UP001296776"/>
    </source>
</evidence>
<gene>
    <name evidence="2" type="ORF">CKO40_16435</name>
</gene>
<dbReference type="CDD" id="cd18692">
    <property type="entry name" value="PIN_VapC-like"/>
    <property type="match status" value="1"/>
</dbReference>
<comment type="caution">
    <text evidence="2">The sequence shown here is derived from an EMBL/GenBank/DDBJ whole genome shotgun (WGS) entry which is preliminary data.</text>
</comment>
<reference evidence="2" key="1">
    <citation type="submission" date="2017-08" db="EMBL/GenBank/DDBJ databases">
        <authorList>
            <person name="Imhoff J.F."/>
            <person name="Rahn T."/>
            <person name="Kuenzel S."/>
            <person name="Neulinger S.C."/>
        </authorList>
    </citation>
    <scope>NUCLEOTIDE SEQUENCE</scope>
    <source>
        <strain evidence="2">DSM 11080</strain>
    </source>
</reference>